<keyword evidence="2" id="KW-1185">Reference proteome</keyword>
<dbReference type="EMBL" id="JABWQV010000038">
    <property type="protein sequence ID" value="MBC3346884.1"/>
    <property type="molecule type" value="Genomic_DNA"/>
</dbReference>
<evidence type="ECO:0000313" key="2">
    <source>
        <dbReference type="Proteomes" id="UP000617171"/>
    </source>
</evidence>
<dbReference type="RefSeq" id="WP_186655485.1">
    <property type="nucleotide sequence ID" value="NZ_JABWQV010000038.1"/>
</dbReference>
<dbReference type="Proteomes" id="UP000617171">
    <property type="component" value="Unassembled WGS sequence"/>
</dbReference>
<sequence length="123" mass="14014">MDESDDLCDEAVDARWARGNVLAHHLKPLLELYDLKWRGHGHVYVDHQEHNILAASMVLAELGIILGVPSAVVRARLIELGWLRDVRDTQPSPNEVKRAELLHRFSSGREVDYSECDEEFDEG</sequence>
<organism evidence="1 2">
    <name type="scientific">Pseudomonas tehranensis</name>
    <dbReference type="NCBI Taxonomy" id="2745502"/>
    <lineage>
        <taxon>Bacteria</taxon>
        <taxon>Pseudomonadati</taxon>
        <taxon>Pseudomonadota</taxon>
        <taxon>Gammaproteobacteria</taxon>
        <taxon>Pseudomonadales</taxon>
        <taxon>Pseudomonadaceae</taxon>
        <taxon>Pseudomonas</taxon>
    </lineage>
</organism>
<comment type="caution">
    <text evidence="1">The sequence shown here is derived from an EMBL/GenBank/DDBJ whole genome shotgun (WGS) entry which is preliminary data.</text>
</comment>
<reference evidence="1 2" key="1">
    <citation type="journal article" date="2020" name="Microorganisms">
        <title>Reliable Identification of Environmental Pseudomonas Isolates Using the rpoD Gene.</title>
        <authorList>
            <consortium name="The Broad Institute Genome Sequencing Platform"/>
            <person name="Girard L."/>
            <person name="Lood C."/>
            <person name="Rokni-Zadeh H."/>
            <person name="van Noort V."/>
            <person name="Lavigne R."/>
            <person name="De Mot R."/>
        </authorList>
    </citation>
    <scope>NUCLEOTIDE SEQUENCE [LARGE SCALE GENOMIC DNA]</scope>
    <source>
        <strain evidence="1 2">SWRI196</strain>
    </source>
</reference>
<proteinExistence type="predicted"/>
<name>A0ABR6UQM7_9PSED</name>
<evidence type="ECO:0000313" key="1">
    <source>
        <dbReference type="EMBL" id="MBC3346884.1"/>
    </source>
</evidence>
<accession>A0ABR6UQM7</accession>
<gene>
    <name evidence="1" type="ORF">HU811_09590</name>
</gene>
<protein>
    <submittedName>
        <fullName evidence="1">Uncharacterized protein</fullName>
    </submittedName>
</protein>